<dbReference type="InterPro" id="IPR020103">
    <property type="entry name" value="PsdUridine_synth_cat_dom_sf"/>
</dbReference>
<evidence type="ECO:0000256" key="1">
    <source>
        <dbReference type="ARBA" id="ARBA00001166"/>
    </source>
</evidence>
<proteinExistence type="inferred from homology"/>
<gene>
    <name evidence="9" type="ORF">M407DRAFT_24482</name>
</gene>
<dbReference type="InterPro" id="IPR032819">
    <property type="entry name" value="TruB_C"/>
</dbReference>
<dbReference type="SUPFAM" id="SSF55120">
    <property type="entry name" value="Pseudouridine synthase"/>
    <property type="match status" value="1"/>
</dbReference>
<sequence>MPKVNNPSIPLSGIFAVAKPSGMTSMAVVETIQKLFSDSPLFMEAEALEKQRSKTGKKKIKLQRKIGPVKVGQGGTLDPLADGVLVVGVSKGTKSLGRFLHCTKEYKTIGLLGCETDSYDSEGARVRTASWKHITREQVEATLAGFRGPIKQVPPIYSALKMDGKPLYEYAREGKPLPRPIEARDANVLELELINWQEARSTSNPPGHTYAWPTKELSEADKSRYAGVKDLIAKAESKRPPGDGKPLTAQLLDQPDSGEPSTSGQTAPTVDSWDAIPEPERPPTFELKMTVSSGTYVRSIVHDIGLALGSAAHVVSLTRTRQGEFGLDDGESDQGDCVPWNVLEKASQDQKDGLPGSPLGAITDDTKRAEWEQIVFSKWHD</sequence>
<evidence type="ECO:0000313" key="9">
    <source>
        <dbReference type="EMBL" id="KIO26265.1"/>
    </source>
</evidence>
<feature type="domain" description="tRNA pseudouridylate synthase B C-terminal" evidence="8">
    <location>
        <begin position="298"/>
        <end position="347"/>
    </location>
</feature>
<dbReference type="Proteomes" id="UP000054248">
    <property type="component" value="Unassembled WGS sequence"/>
</dbReference>
<dbReference type="HOGENOM" id="CLU_032087_4_2_1"/>
<dbReference type="Pfam" id="PF01509">
    <property type="entry name" value="TruB_N"/>
    <property type="match status" value="1"/>
</dbReference>
<feature type="domain" description="Pseudouridine synthase II N-terminal" evidence="7">
    <location>
        <begin position="64"/>
        <end position="200"/>
    </location>
</feature>
<evidence type="ECO:0000313" key="10">
    <source>
        <dbReference type="Proteomes" id="UP000054248"/>
    </source>
</evidence>
<dbReference type="HAMAP" id="MF_01080">
    <property type="entry name" value="TruB_bact"/>
    <property type="match status" value="1"/>
</dbReference>
<feature type="compositionally biased region" description="Polar residues" evidence="6">
    <location>
        <begin position="259"/>
        <end position="269"/>
    </location>
</feature>
<dbReference type="AlphaFoldDB" id="A0A0C3Q8S1"/>
<feature type="region of interest" description="Disordered" evidence="6">
    <location>
        <begin position="233"/>
        <end position="284"/>
    </location>
</feature>
<dbReference type="EC" id="5.4.99.25" evidence="3"/>
<comment type="catalytic activity">
    <reaction evidence="1">
        <text>a uridine in mRNA = a pseudouridine in mRNA</text>
        <dbReference type="Rhea" id="RHEA:56644"/>
        <dbReference type="Rhea" id="RHEA-COMP:14658"/>
        <dbReference type="Rhea" id="RHEA-COMP:14659"/>
        <dbReference type="ChEBI" id="CHEBI:65314"/>
        <dbReference type="ChEBI" id="CHEBI:65315"/>
    </reaction>
</comment>
<dbReference type="GO" id="GO:0003723">
    <property type="term" value="F:RNA binding"/>
    <property type="evidence" value="ECO:0007669"/>
    <property type="project" value="InterPro"/>
</dbReference>
<keyword evidence="5" id="KW-0413">Isomerase</keyword>
<dbReference type="PANTHER" id="PTHR13767">
    <property type="entry name" value="TRNA-PSEUDOURIDINE SYNTHASE"/>
    <property type="match status" value="1"/>
</dbReference>
<keyword evidence="10" id="KW-1185">Reference proteome</keyword>
<dbReference type="OrthoDB" id="9995526at2759"/>
<evidence type="ECO:0000259" key="7">
    <source>
        <dbReference type="Pfam" id="PF01509"/>
    </source>
</evidence>
<evidence type="ECO:0000256" key="4">
    <source>
        <dbReference type="ARBA" id="ARBA00022694"/>
    </source>
</evidence>
<dbReference type="Gene3D" id="3.30.2350.10">
    <property type="entry name" value="Pseudouridine synthase"/>
    <property type="match status" value="1"/>
</dbReference>
<comment type="similarity">
    <text evidence="2">Belongs to the pseudouridine synthase TruB family.</text>
</comment>
<dbReference type="GO" id="GO:0005634">
    <property type="term" value="C:nucleus"/>
    <property type="evidence" value="ECO:0007669"/>
    <property type="project" value="TreeGrafter"/>
</dbReference>
<dbReference type="GO" id="GO:0006400">
    <property type="term" value="P:tRNA modification"/>
    <property type="evidence" value="ECO:0007669"/>
    <property type="project" value="TreeGrafter"/>
</dbReference>
<organism evidence="9 10">
    <name type="scientific">Tulasnella calospora MUT 4182</name>
    <dbReference type="NCBI Taxonomy" id="1051891"/>
    <lineage>
        <taxon>Eukaryota</taxon>
        <taxon>Fungi</taxon>
        <taxon>Dikarya</taxon>
        <taxon>Basidiomycota</taxon>
        <taxon>Agaricomycotina</taxon>
        <taxon>Agaricomycetes</taxon>
        <taxon>Cantharellales</taxon>
        <taxon>Tulasnellaceae</taxon>
        <taxon>Tulasnella</taxon>
    </lineage>
</organism>
<reference evidence="10" key="2">
    <citation type="submission" date="2015-01" db="EMBL/GenBank/DDBJ databases">
        <title>Evolutionary Origins and Diversification of the Mycorrhizal Mutualists.</title>
        <authorList>
            <consortium name="DOE Joint Genome Institute"/>
            <consortium name="Mycorrhizal Genomics Consortium"/>
            <person name="Kohler A."/>
            <person name="Kuo A."/>
            <person name="Nagy L.G."/>
            <person name="Floudas D."/>
            <person name="Copeland A."/>
            <person name="Barry K.W."/>
            <person name="Cichocki N."/>
            <person name="Veneault-Fourrey C."/>
            <person name="LaButti K."/>
            <person name="Lindquist E.A."/>
            <person name="Lipzen A."/>
            <person name="Lundell T."/>
            <person name="Morin E."/>
            <person name="Murat C."/>
            <person name="Riley R."/>
            <person name="Ohm R."/>
            <person name="Sun H."/>
            <person name="Tunlid A."/>
            <person name="Henrissat B."/>
            <person name="Grigoriev I.V."/>
            <person name="Hibbett D.S."/>
            <person name="Martin F."/>
        </authorList>
    </citation>
    <scope>NUCLEOTIDE SEQUENCE [LARGE SCALE GENOMIC DNA]</scope>
    <source>
        <strain evidence="10">MUT 4182</strain>
    </source>
</reference>
<feature type="compositionally biased region" description="Basic and acidic residues" evidence="6">
    <location>
        <begin position="233"/>
        <end position="242"/>
    </location>
</feature>
<dbReference type="PANTHER" id="PTHR13767:SF2">
    <property type="entry name" value="PSEUDOURIDYLATE SYNTHASE TRUB1"/>
    <property type="match status" value="1"/>
</dbReference>
<dbReference type="GO" id="GO:0160148">
    <property type="term" value="F:tRNA pseudouridine(55) synthase activity"/>
    <property type="evidence" value="ECO:0007669"/>
    <property type="project" value="UniProtKB-EC"/>
</dbReference>
<dbReference type="InterPro" id="IPR014780">
    <property type="entry name" value="tRNA_psdUridine_synth_TruB"/>
</dbReference>
<evidence type="ECO:0000256" key="3">
    <source>
        <dbReference type="ARBA" id="ARBA00012787"/>
    </source>
</evidence>
<evidence type="ECO:0000256" key="6">
    <source>
        <dbReference type="SAM" id="MobiDB-lite"/>
    </source>
</evidence>
<reference evidence="9 10" key="1">
    <citation type="submission" date="2014-04" db="EMBL/GenBank/DDBJ databases">
        <authorList>
            <consortium name="DOE Joint Genome Institute"/>
            <person name="Kuo A."/>
            <person name="Girlanda M."/>
            <person name="Perotto S."/>
            <person name="Kohler A."/>
            <person name="Nagy L.G."/>
            <person name="Floudas D."/>
            <person name="Copeland A."/>
            <person name="Barry K.W."/>
            <person name="Cichocki N."/>
            <person name="Veneault-Fourrey C."/>
            <person name="LaButti K."/>
            <person name="Lindquist E.A."/>
            <person name="Lipzen A."/>
            <person name="Lundell T."/>
            <person name="Morin E."/>
            <person name="Murat C."/>
            <person name="Sun H."/>
            <person name="Tunlid A."/>
            <person name="Henrissat B."/>
            <person name="Grigoriev I.V."/>
            <person name="Hibbett D.S."/>
            <person name="Martin F."/>
            <person name="Nordberg H.P."/>
            <person name="Cantor M.N."/>
            <person name="Hua S.X."/>
        </authorList>
    </citation>
    <scope>NUCLEOTIDE SEQUENCE [LARGE SCALE GENOMIC DNA]</scope>
    <source>
        <strain evidence="9 10">MUT 4182</strain>
    </source>
</reference>
<accession>A0A0C3Q8S1</accession>
<evidence type="ECO:0000256" key="5">
    <source>
        <dbReference type="ARBA" id="ARBA00023235"/>
    </source>
</evidence>
<dbReference type="InterPro" id="IPR002501">
    <property type="entry name" value="PsdUridine_synth_N"/>
</dbReference>
<protein>
    <recommendedName>
        <fullName evidence="3">tRNA pseudouridine(55) synthase</fullName>
        <ecNumber evidence="3">5.4.99.25</ecNumber>
    </recommendedName>
</protein>
<evidence type="ECO:0000256" key="2">
    <source>
        <dbReference type="ARBA" id="ARBA00008999"/>
    </source>
</evidence>
<keyword evidence="4" id="KW-0819">tRNA processing</keyword>
<dbReference type="STRING" id="1051891.A0A0C3Q8S1"/>
<dbReference type="GO" id="GO:1990481">
    <property type="term" value="P:mRNA pseudouridine synthesis"/>
    <property type="evidence" value="ECO:0007669"/>
    <property type="project" value="TreeGrafter"/>
</dbReference>
<dbReference type="EMBL" id="KN823027">
    <property type="protein sequence ID" value="KIO26265.1"/>
    <property type="molecule type" value="Genomic_DNA"/>
</dbReference>
<evidence type="ECO:0000259" key="8">
    <source>
        <dbReference type="Pfam" id="PF16198"/>
    </source>
</evidence>
<name>A0A0C3Q8S1_9AGAM</name>
<dbReference type="Pfam" id="PF16198">
    <property type="entry name" value="TruB_C_2"/>
    <property type="match status" value="1"/>
</dbReference>